<sequence length="270" mass="29272">MKLFQLVLAGLLLKAPAVLGHEFWIDPQQFQIAPGDPLLADLRNGETFKGTSLAWFENRFTRFETVLGDTVQPVPGRAGDTPALQATAPETEGLLVILHETAPSRLTYKEWEKFLKFAKHKDFPNAAADHVAAGWPQEGFRESYTRHAKALVAVGSGAGADRAFGLATEFVALTNPYGAEFDGSMRVKVLYQGTPRADAQVEVFDRAPDGRVDVRLTRTDAAGEAAISVAPGHSYLLDAVVLRPSAEAGTAERAPVWETLWAALTFSVPD</sequence>
<name>A0A640VPT9_9RHOB</name>
<evidence type="ECO:0000313" key="2">
    <source>
        <dbReference type="EMBL" id="GFE50263.1"/>
    </source>
</evidence>
<dbReference type="RefSeq" id="WP_159976802.1">
    <property type="nucleotide sequence ID" value="NZ_BLIV01000003.1"/>
</dbReference>
<comment type="caution">
    <text evidence="2">The sequence shown here is derived from an EMBL/GenBank/DDBJ whole genome shotgun (WGS) entry which is preliminary data.</text>
</comment>
<accession>A0A640VPT9</accession>
<reference evidence="2 3" key="1">
    <citation type="submission" date="2019-12" db="EMBL/GenBank/DDBJ databases">
        <title>Roseobacter cerasinus sp. nov., isolated from seawater around aquaculture.</title>
        <authorList>
            <person name="Muramatsu S."/>
            <person name="Takabe Y."/>
            <person name="Mori K."/>
            <person name="Takaichi S."/>
            <person name="Hanada S."/>
        </authorList>
    </citation>
    <scope>NUCLEOTIDE SEQUENCE [LARGE SCALE GENOMIC DNA]</scope>
    <source>
        <strain evidence="2 3">AI77</strain>
    </source>
</reference>
<dbReference type="Pfam" id="PF10670">
    <property type="entry name" value="DUF4198"/>
    <property type="match status" value="1"/>
</dbReference>
<dbReference type="OrthoDB" id="581894at2"/>
<feature type="chain" id="PRO_5024987252" description="DUF4198 domain-containing protein" evidence="1">
    <location>
        <begin position="21"/>
        <end position="270"/>
    </location>
</feature>
<dbReference type="AlphaFoldDB" id="A0A640VPT9"/>
<dbReference type="EMBL" id="BLIV01000003">
    <property type="protein sequence ID" value="GFE50263.1"/>
    <property type="molecule type" value="Genomic_DNA"/>
</dbReference>
<evidence type="ECO:0000256" key="1">
    <source>
        <dbReference type="SAM" id="SignalP"/>
    </source>
</evidence>
<dbReference type="InterPro" id="IPR019613">
    <property type="entry name" value="DUF4198"/>
</dbReference>
<proteinExistence type="predicted"/>
<keyword evidence="3" id="KW-1185">Reference proteome</keyword>
<evidence type="ECO:0008006" key="4">
    <source>
        <dbReference type="Google" id="ProtNLM"/>
    </source>
</evidence>
<gene>
    <name evidence="2" type="ORF">So717_20160</name>
</gene>
<protein>
    <recommendedName>
        <fullName evidence="4">DUF4198 domain-containing protein</fullName>
    </recommendedName>
</protein>
<organism evidence="2 3">
    <name type="scientific">Roseobacter cerasinus</name>
    <dbReference type="NCBI Taxonomy" id="2602289"/>
    <lineage>
        <taxon>Bacteria</taxon>
        <taxon>Pseudomonadati</taxon>
        <taxon>Pseudomonadota</taxon>
        <taxon>Alphaproteobacteria</taxon>
        <taxon>Rhodobacterales</taxon>
        <taxon>Roseobacteraceae</taxon>
        <taxon>Roseobacter</taxon>
    </lineage>
</organism>
<evidence type="ECO:0000313" key="3">
    <source>
        <dbReference type="Proteomes" id="UP000436522"/>
    </source>
</evidence>
<dbReference type="Proteomes" id="UP000436522">
    <property type="component" value="Unassembled WGS sequence"/>
</dbReference>
<feature type="signal peptide" evidence="1">
    <location>
        <begin position="1"/>
        <end position="20"/>
    </location>
</feature>
<keyword evidence="1" id="KW-0732">Signal</keyword>